<feature type="transmembrane region" description="Helical" evidence="2">
    <location>
        <begin position="152"/>
        <end position="175"/>
    </location>
</feature>
<dbReference type="OrthoDB" id="9785431at2"/>
<dbReference type="PANTHER" id="PTHR36844:SF1">
    <property type="entry name" value="PROTEASE PRSW"/>
    <property type="match status" value="1"/>
</dbReference>
<organism evidence="3 4">
    <name type="scientific">Naumannella halotolerans</name>
    <dbReference type="NCBI Taxonomy" id="993414"/>
    <lineage>
        <taxon>Bacteria</taxon>
        <taxon>Bacillati</taxon>
        <taxon>Actinomycetota</taxon>
        <taxon>Actinomycetes</taxon>
        <taxon>Propionibacteriales</taxon>
        <taxon>Propionibacteriaceae</taxon>
        <taxon>Naumannella</taxon>
    </lineage>
</organism>
<feature type="transmembrane region" description="Helical" evidence="2">
    <location>
        <begin position="83"/>
        <end position="101"/>
    </location>
</feature>
<dbReference type="GO" id="GO:0008233">
    <property type="term" value="F:peptidase activity"/>
    <property type="evidence" value="ECO:0007669"/>
    <property type="project" value="InterPro"/>
</dbReference>
<feature type="transmembrane region" description="Helical" evidence="2">
    <location>
        <begin position="235"/>
        <end position="255"/>
    </location>
</feature>
<feature type="region of interest" description="Disordered" evidence="1">
    <location>
        <begin position="417"/>
        <end position="474"/>
    </location>
</feature>
<comment type="caution">
    <text evidence="3">The sequence shown here is derived from an EMBL/GenBank/DDBJ whole genome shotgun (WGS) entry which is preliminary data.</text>
</comment>
<dbReference type="Proteomes" id="UP000295371">
    <property type="component" value="Unassembled WGS sequence"/>
</dbReference>
<accession>A0A4R7J964</accession>
<dbReference type="AlphaFoldDB" id="A0A4R7J964"/>
<evidence type="ECO:0000256" key="1">
    <source>
        <dbReference type="SAM" id="MobiDB-lite"/>
    </source>
</evidence>
<feature type="compositionally biased region" description="Polar residues" evidence="1">
    <location>
        <begin position="462"/>
        <end position="474"/>
    </location>
</feature>
<proteinExistence type="predicted"/>
<dbReference type="PANTHER" id="PTHR36844">
    <property type="entry name" value="PROTEASE PRSW"/>
    <property type="match status" value="1"/>
</dbReference>
<evidence type="ECO:0000256" key="2">
    <source>
        <dbReference type="SAM" id="Phobius"/>
    </source>
</evidence>
<gene>
    <name evidence="3" type="ORF">CLV29_1696</name>
</gene>
<dbReference type="Pfam" id="PF13367">
    <property type="entry name" value="PrsW-protease"/>
    <property type="match status" value="1"/>
</dbReference>
<evidence type="ECO:0000313" key="4">
    <source>
        <dbReference type="Proteomes" id="UP000295371"/>
    </source>
</evidence>
<dbReference type="InterPro" id="IPR026898">
    <property type="entry name" value="PrsW"/>
</dbReference>
<feature type="transmembrane region" description="Helical" evidence="2">
    <location>
        <begin position="297"/>
        <end position="319"/>
    </location>
</feature>
<feature type="transmembrane region" description="Helical" evidence="2">
    <location>
        <begin position="187"/>
        <end position="206"/>
    </location>
</feature>
<keyword evidence="2" id="KW-0812">Transmembrane</keyword>
<keyword evidence="2" id="KW-0472">Membrane</keyword>
<keyword evidence="2" id="KW-1133">Transmembrane helix</keyword>
<keyword evidence="4" id="KW-1185">Reference proteome</keyword>
<feature type="transmembrane region" description="Helical" evidence="2">
    <location>
        <begin position="33"/>
        <end position="52"/>
    </location>
</feature>
<sequence>MSSDPAVKERQRSGLPPDRSDVPFPKRVLTDRLTWIYLGLLVVSLIGLWALVQQVVPTRDALVCRDTEAGSDRVVGIGDFWEMAFRFAWPTAAVLVLLFLLAGRWRPRPFASIVCLAWGAGAATYASLMINTCATAYLSIAGAGDPQTAPRAAIFVAPFVEEATKGTVLFLLAVFARNLWVNRLNGLVLGALSGVGFAFIENMIYYGRVGFAARETIGAAPPEQAMAELAQMRGLMLAFAHPLFTMMIGLGIAIGIRAKSKLVRVMAPLVGFVVAVLLHMIFNSVASLSQAGAQQTLIYIFGYWGLVVTMTIFAIRQLFRESKLVRARLTDYARTGQLQAGDPVVMSSLRKRFVGFFHAVLTRRVAATWRLQRAMIELAYLRDAMTRGLVDGAGHERERELLAVIAQNRPQAVVEPFTKTPWPRLPGRRRRAQVSNAPMLGGRPAEPHLGPQFAPPDAGRQPTGTHSPYISSGR</sequence>
<dbReference type="EMBL" id="SOAW01000001">
    <property type="protein sequence ID" value="TDT34051.1"/>
    <property type="molecule type" value="Genomic_DNA"/>
</dbReference>
<name>A0A4R7J964_9ACTN</name>
<evidence type="ECO:0000313" key="3">
    <source>
        <dbReference type="EMBL" id="TDT34051.1"/>
    </source>
</evidence>
<reference evidence="3 4" key="1">
    <citation type="submission" date="2019-03" db="EMBL/GenBank/DDBJ databases">
        <title>Genomic Encyclopedia of Archaeal and Bacterial Type Strains, Phase II (KMG-II): from individual species to whole genera.</title>
        <authorList>
            <person name="Goeker M."/>
        </authorList>
    </citation>
    <scope>NUCLEOTIDE SEQUENCE [LARGE SCALE GENOMIC DNA]</scope>
    <source>
        <strain evidence="3 4">DSM 24323</strain>
    </source>
</reference>
<feature type="transmembrane region" description="Helical" evidence="2">
    <location>
        <begin position="113"/>
        <end position="140"/>
    </location>
</feature>
<protein>
    <submittedName>
        <fullName evidence="3">RsiW-degrading membrane proteinase PrsW (M82 family)</fullName>
    </submittedName>
</protein>
<feature type="transmembrane region" description="Helical" evidence="2">
    <location>
        <begin position="262"/>
        <end position="282"/>
    </location>
</feature>
<dbReference type="RefSeq" id="WP_133754475.1">
    <property type="nucleotide sequence ID" value="NZ_SOAW01000001.1"/>
</dbReference>